<dbReference type="SUPFAM" id="SSF48452">
    <property type="entry name" value="TPR-like"/>
    <property type="match status" value="1"/>
</dbReference>
<evidence type="ECO:0000313" key="3">
    <source>
        <dbReference type="Proteomes" id="UP001223390"/>
    </source>
</evidence>
<comment type="caution">
    <text evidence="2">The sequence shown here is derived from an EMBL/GenBank/DDBJ whole genome shotgun (WGS) entry which is preliminary data.</text>
</comment>
<dbReference type="Gene3D" id="1.10.260.40">
    <property type="entry name" value="lambda repressor-like DNA-binding domains"/>
    <property type="match status" value="1"/>
</dbReference>
<proteinExistence type="predicted"/>
<dbReference type="CDD" id="cd00093">
    <property type="entry name" value="HTH_XRE"/>
    <property type="match status" value="1"/>
</dbReference>
<dbReference type="RefSeq" id="WP_285345164.1">
    <property type="nucleotide sequence ID" value="NZ_JASITI010000041.1"/>
</dbReference>
<dbReference type="PROSITE" id="PS50943">
    <property type="entry name" value="HTH_CROC1"/>
    <property type="match status" value="1"/>
</dbReference>
<evidence type="ECO:0000259" key="1">
    <source>
        <dbReference type="PROSITE" id="PS50943"/>
    </source>
</evidence>
<dbReference type="Gene3D" id="3.40.50.300">
    <property type="entry name" value="P-loop containing nucleotide triphosphate hydrolases"/>
    <property type="match status" value="1"/>
</dbReference>
<gene>
    <name evidence="2" type="ORF">QEZ40_004658</name>
</gene>
<dbReference type="SMART" id="SM00028">
    <property type="entry name" value="TPR"/>
    <property type="match status" value="3"/>
</dbReference>
<organism evidence="2 3">
    <name type="scientific">Streptomyces katrae</name>
    <dbReference type="NCBI Taxonomy" id="68223"/>
    <lineage>
        <taxon>Bacteria</taxon>
        <taxon>Bacillati</taxon>
        <taxon>Actinomycetota</taxon>
        <taxon>Actinomycetes</taxon>
        <taxon>Kitasatosporales</taxon>
        <taxon>Streptomycetaceae</taxon>
        <taxon>Streptomyces</taxon>
    </lineage>
</organism>
<dbReference type="InterPro" id="IPR010982">
    <property type="entry name" value="Lambda_DNA-bd_dom_sf"/>
</dbReference>
<dbReference type="InterPro" id="IPR001387">
    <property type="entry name" value="Cro/C1-type_HTH"/>
</dbReference>
<dbReference type="PANTHER" id="PTHR47691">
    <property type="entry name" value="REGULATOR-RELATED"/>
    <property type="match status" value="1"/>
</dbReference>
<dbReference type="PRINTS" id="PR00364">
    <property type="entry name" value="DISEASERSIST"/>
</dbReference>
<dbReference type="SMART" id="SM00530">
    <property type="entry name" value="HTH_XRE"/>
    <property type="match status" value="1"/>
</dbReference>
<dbReference type="EMBL" id="JASITI010000041">
    <property type="protein sequence ID" value="MDK9499242.1"/>
    <property type="molecule type" value="Genomic_DNA"/>
</dbReference>
<dbReference type="SUPFAM" id="SSF52540">
    <property type="entry name" value="P-loop containing nucleoside triphosphate hydrolases"/>
    <property type="match status" value="1"/>
</dbReference>
<accession>A0ABT7H029</accession>
<dbReference type="PANTHER" id="PTHR47691:SF3">
    <property type="entry name" value="HTH-TYPE TRANSCRIPTIONAL REGULATOR RV0890C-RELATED"/>
    <property type="match status" value="1"/>
</dbReference>
<dbReference type="Proteomes" id="UP001223390">
    <property type="component" value="Unassembled WGS sequence"/>
</dbReference>
<dbReference type="SUPFAM" id="SSF47413">
    <property type="entry name" value="lambda repressor-like DNA-binding domains"/>
    <property type="match status" value="1"/>
</dbReference>
<feature type="domain" description="HTH cro/C1-type" evidence="1">
    <location>
        <begin position="15"/>
        <end position="70"/>
    </location>
</feature>
<dbReference type="Gene3D" id="1.25.40.10">
    <property type="entry name" value="Tetratricopeptide repeat domain"/>
    <property type="match status" value="1"/>
</dbReference>
<keyword evidence="3" id="KW-1185">Reference proteome</keyword>
<name>A0ABT7H029_9ACTN</name>
<dbReference type="Pfam" id="PF13560">
    <property type="entry name" value="HTH_31"/>
    <property type="match status" value="1"/>
</dbReference>
<reference evidence="2 3" key="1">
    <citation type="submission" date="2023-05" db="EMBL/GenBank/DDBJ databases">
        <title>Sequencing and Assembly of Streptomyces sp. NP73.</title>
        <authorList>
            <person name="Konwar A.N."/>
            <person name="Saikia K."/>
            <person name="Thakur D."/>
        </authorList>
    </citation>
    <scope>NUCLEOTIDE SEQUENCE [LARGE SCALE GENOMIC DNA]</scope>
    <source>
        <strain evidence="2 3">NP73</strain>
    </source>
</reference>
<dbReference type="InterPro" id="IPR019734">
    <property type="entry name" value="TPR_rpt"/>
</dbReference>
<dbReference type="InterPro" id="IPR027417">
    <property type="entry name" value="P-loop_NTPase"/>
</dbReference>
<dbReference type="InterPro" id="IPR011990">
    <property type="entry name" value="TPR-like_helical_dom_sf"/>
</dbReference>
<sequence length="751" mass="78462">MDTGTPDTGGFGALLHRLRAGAGLSQEELAHDAGVSVRALSYMERGHTRGPQRRTVQALAAALGLDAAGALELERAASLGRPRPARPARTAGAAGAVGAVGAVGGTAAAAVADGGGPDLLPRAPRGFHGRAAELGALSRAAEGEAPVCLVVGPAGVGKTALVLHWAHQGRAGFPDGRLYADLSGFGDTGERGLMEVLREFLPALGVPHGGIPESVNGAAALFRSLAVDRRLLVVLDNARDSEQVRPLLPGGRRCVTVVTSRHRLPGLIVTDSARPVAVDVLGPEDGTKLLAGVLGTERVLAEPVAARRLAELCGGLPLALRVAAARLAQRPGWSLDAMAADLSDETRRLGLLDVEDTGVRAALRLTLQQLPSRVSRLFAHLGRHPGTHVDRYAAAALADTDPAAAEAGLERLVVAHLVTETAPGRWAMHDLVRLYARSLDAGPDALGRVLDHYIATGLAAVAAAEPGNEECFPLPADHLPPAAVREFADRSAAVAWYAAERDDLTLAVAASHAAGLHGRTWRIVMTLWPLIVWRVRDGWVPLLETALEAARADGDRHGESRVLNVLGWVLTEEGRIPEALTHLTAASALAARARDAVAEANALVVLGVARAALGGLDEAAEGCERAVELAREAGDRTIERLAMQHLARHWADAGKWRQALDTATEALAFDDRPGTTDVPGILLLMVRGEALLGLGDQDGGIGQLELAAREAEASGYEDGAVRALGVLLRVSADPGLRARYDAAVARLRTRE</sequence>
<protein>
    <submittedName>
        <fullName evidence="2">Helix-turn-helix domain-containing protein</fullName>
    </submittedName>
</protein>
<evidence type="ECO:0000313" key="2">
    <source>
        <dbReference type="EMBL" id="MDK9499242.1"/>
    </source>
</evidence>